<gene>
    <name evidence="2" type="ORF">MarFTMF_030</name>
</gene>
<protein>
    <submittedName>
        <fullName evidence="2">Origin of replication binding protein</fullName>
    </submittedName>
</protein>
<accession>A0AA96IXW1</accession>
<proteinExistence type="predicted"/>
<dbReference type="EMBL" id="OR343188">
    <property type="protein sequence ID" value="WNL49546.1"/>
    <property type="molecule type" value="Genomic_DNA"/>
</dbReference>
<evidence type="ECO:0000259" key="1">
    <source>
        <dbReference type="PROSITE" id="PS00028"/>
    </source>
</evidence>
<dbReference type="GO" id="GO:0006260">
    <property type="term" value="P:DNA replication"/>
    <property type="evidence" value="ECO:0007669"/>
    <property type="project" value="InterPro"/>
</dbReference>
<dbReference type="InterPro" id="IPR013087">
    <property type="entry name" value="Znf_C2H2_type"/>
</dbReference>
<dbReference type="InterPro" id="IPR003450">
    <property type="entry name" value="Replication_origin-bd"/>
</dbReference>
<dbReference type="NCBIfam" id="NF042913">
    <property type="entry name" value="CyRepA1"/>
    <property type="match status" value="1"/>
</dbReference>
<dbReference type="InterPro" id="IPR049996">
    <property type="entry name" value="Slr7037-like"/>
</dbReference>
<dbReference type="GO" id="GO:0005524">
    <property type="term" value="F:ATP binding"/>
    <property type="evidence" value="ECO:0007669"/>
    <property type="project" value="InterPro"/>
</dbReference>
<dbReference type="GO" id="GO:0003688">
    <property type="term" value="F:DNA replication origin binding"/>
    <property type="evidence" value="ECO:0007669"/>
    <property type="project" value="InterPro"/>
</dbReference>
<feature type="domain" description="C2H2-type" evidence="1">
    <location>
        <begin position="34"/>
        <end position="56"/>
    </location>
</feature>
<name>A0AA96IXW1_9VIRU</name>
<organism evidence="2">
    <name type="scientific">Marseillevirus sp</name>
    <dbReference type="NCBI Taxonomy" id="2809551"/>
    <lineage>
        <taxon>Viruses</taxon>
        <taxon>Varidnaviria</taxon>
        <taxon>Bamfordvirae</taxon>
        <taxon>Nucleocytoviricota</taxon>
        <taxon>Megaviricetes</taxon>
        <taxon>Pimascovirales</taxon>
        <taxon>Pimascovirales incertae sedis</taxon>
        <taxon>Marseilleviridae</taxon>
        <taxon>Marseillevirus</taxon>
    </lineage>
</organism>
<dbReference type="Pfam" id="PF02399">
    <property type="entry name" value="Herpes_ori_bp"/>
    <property type="match status" value="2"/>
</dbReference>
<reference evidence="2" key="1">
    <citation type="submission" date="2023-07" db="EMBL/GenBank/DDBJ databases">
        <authorList>
            <person name="Xia Y."/>
        </authorList>
    </citation>
    <scope>NUCLEOTIDE SEQUENCE</scope>
    <source>
        <strain evidence="2">F</strain>
    </source>
</reference>
<sequence length="1096" mass="127404">MESSGQELIPSQTNDTFLSLYTFCEPKTFSGKACLICQEKFSSDEQVKKHFRSKEHIHNFSLQNKLPHQTAKWWDLFEGESDVQHFLRIDIATTIGPLPSYIKCIFAYGTIWFLSWSPSKEESMKARTSRGEQKLRGPQYYAHLFARGRSEFFVCCQLPWFGGARGFGSYLNFEAFSSLRKCVIGPQHFYEQFLDGQKVREFWDLELEEENRCWSTEDVVEMFSKARREFCGMDSPQFHTMDSSDSKKFSCHVMVSCVHKNISFLSKFCESFILWLKGRKQYSFLLRLIDGSVYRKNGSIRCFESSKFGSERVLRMLGEKPTNEELLFVTANQEELRYIWKISERGKLHRKNKPKEEEEPEPVIEESAFYEGEDHMEALDKYVREVLDDAFDYETDWDGRGRLDLKRIQGMENTCPCCPEGENVHDRRDAFVEIWDNLLLFGCWKTPKRKRRICKLGPQKNPKKKRETFVADFSYESPNANPISFPEGKNCLCVKSAMGTGKTKAMIDWVVKNPKARVLFVSYRVSLVTELSRKIPGALLYTDPKAKKGGCISGQRLVVQIDSLHLVCGTFDMLVIDEALYSLDHLCEFVKNAPDCYDALVHYIKDAKNVVLLDAFMENYVCEFVERLGRKVWKEENTFMPHKGKTTCFLLDTKEASQNVLFSALEKDENVVFVSNSKKRVDVVSHVASRKGIDTLSHTSDSNEHIDTTEWGKYQLLAFSPTISAGVSYEEKHFDSCHAHFTSLSAGAHSSAQMLGRVRDLKKKEIFIFVRQVHSNAICSREKLVKSIEKREELSYRACGLPFDRKFGILESTPFSELYIANKLRNNRSKKDFAEELTKLLECQGISVCEYRKNTQVEDISEECSKAEKEVAEENFANISEAKEIDYDEYQRLEESREKTLGQKLSCQKFLLAQHFGMGEQRLVTVPFLKAYAKLRIPYRSLCLTYGDPKRVSQNLKELITSDVTRRKNLREQLLVREKFLNEKVYYLWKILRTLGFEKWWEVGKVYKEKFEPLLSKVFAIIKSREEHFCALFGSAPKEEKKMYQWLNGELGKIFGFKFSKNGKRQYTVNLVFFTLWDTENKEHIADHFIPRIIAY</sequence>
<dbReference type="PROSITE" id="PS00028">
    <property type="entry name" value="ZINC_FINGER_C2H2_1"/>
    <property type="match status" value="1"/>
</dbReference>
<evidence type="ECO:0000313" key="2">
    <source>
        <dbReference type="EMBL" id="WNL49546.1"/>
    </source>
</evidence>
<dbReference type="InterPro" id="IPR027417">
    <property type="entry name" value="P-loop_NTPase"/>
</dbReference>
<dbReference type="SUPFAM" id="SSF52540">
    <property type="entry name" value="P-loop containing nucleoside triphosphate hydrolases"/>
    <property type="match status" value="1"/>
</dbReference>